<comment type="caution">
    <text evidence="10">The sequence shown here is derived from an EMBL/GenBank/DDBJ whole genome shotgun (WGS) entry which is preliminary data.</text>
</comment>
<dbReference type="InterPro" id="IPR017853">
    <property type="entry name" value="GH"/>
</dbReference>
<dbReference type="InterPro" id="IPR001764">
    <property type="entry name" value="Glyco_hydro_3_N"/>
</dbReference>
<keyword evidence="6" id="KW-0325">Glycoprotein</keyword>
<evidence type="ECO:0000256" key="6">
    <source>
        <dbReference type="ARBA" id="ARBA00023180"/>
    </source>
</evidence>
<dbReference type="Proteomes" id="UP000462212">
    <property type="component" value="Unassembled WGS sequence"/>
</dbReference>
<feature type="region of interest" description="Disordered" evidence="8">
    <location>
        <begin position="1"/>
        <end position="66"/>
    </location>
</feature>
<dbReference type="Gene3D" id="3.20.20.300">
    <property type="entry name" value="Glycoside hydrolase, family 3, N-terminal domain"/>
    <property type="match status" value="1"/>
</dbReference>
<evidence type="ECO:0000259" key="9">
    <source>
        <dbReference type="Pfam" id="PF00933"/>
    </source>
</evidence>
<keyword evidence="5" id="KW-0378">Hydrolase</keyword>
<dbReference type="EMBL" id="QGMJ01000071">
    <property type="protein sequence ID" value="TVY43219.1"/>
    <property type="molecule type" value="Genomic_DNA"/>
</dbReference>
<keyword evidence="7" id="KW-0326">Glycosidase</keyword>
<keyword evidence="11" id="KW-1185">Reference proteome</keyword>
<evidence type="ECO:0000256" key="1">
    <source>
        <dbReference type="ARBA" id="ARBA00000448"/>
    </source>
</evidence>
<comment type="catalytic activity">
    <reaction evidence="1">
        <text>Hydrolysis of terminal, non-reducing beta-D-glucosyl residues with release of beta-D-glucose.</text>
        <dbReference type="EC" id="3.2.1.21"/>
    </reaction>
</comment>
<dbReference type="GO" id="GO:0008422">
    <property type="term" value="F:beta-glucosidase activity"/>
    <property type="evidence" value="ECO:0007669"/>
    <property type="project" value="UniProtKB-EC"/>
</dbReference>
<reference evidence="10 11" key="1">
    <citation type="submission" date="2018-05" db="EMBL/GenBank/DDBJ databases">
        <title>Genome sequencing and assembly of the regulated plant pathogen Lachnellula willkommii and related sister species for the development of diagnostic species identification markers.</title>
        <authorList>
            <person name="Giroux E."/>
            <person name="Bilodeau G."/>
        </authorList>
    </citation>
    <scope>NUCLEOTIDE SEQUENCE [LARGE SCALE GENOMIC DNA]</scope>
    <source>
        <strain evidence="10 11">CBS 197.66</strain>
    </source>
</reference>
<organism evidence="10 11">
    <name type="scientific">Lachnellula subtilissima</name>
    <dbReference type="NCBI Taxonomy" id="602034"/>
    <lineage>
        <taxon>Eukaryota</taxon>
        <taxon>Fungi</taxon>
        <taxon>Dikarya</taxon>
        <taxon>Ascomycota</taxon>
        <taxon>Pezizomycotina</taxon>
        <taxon>Leotiomycetes</taxon>
        <taxon>Helotiales</taxon>
        <taxon>Lachnaceae</taxon>
        <taxon>Lachnellula</taxon>
    </lineage>
</organism>
<dbReference type="InterPro" id="IPR036962">
    <property type="entry name" value="Glyco_hydro_3_N_sf"/>
</dbReference>
<accession>A0A8H8UD77</accession>
<dbReference type="GO" id="GO:0009251">
    <property type="term" value="P:glucan catabolic process"/>
    <property type="evidence" value="ECO:0007669"/>
    <property type="project" value="TreeGrafter"/>
</dbReference>
<dbReference type="PANTHER" id="PTHR42715:SF27">
    <property type="entry name" value="BETA-GLUCOSIDASE-RELATED"/>
    <property type="match status" value="1"/>
</dbReference>
<evidence type="ECO:0000256" key="2">
    <source>
        <dbReference type="ARBA" id="ARBA00004987"/>
    </source>
</evidence>
<dbReference type="PANTHER" id="PTHR42715">
    <property type="entry name" value="BETA-GLUCOSIDASE"/>
    <property type="match status" value="1"/>
</dbReference>
<evidence type="ECO:0000256" key="7">
    <source>
        <dbReference type="ARBA" id="ARBA00023295"/>
    </source>
</evidence>
<comment type="pathway">
    <text evidence="2">Glycan metabolism; cellulose degradation.</text>
</comment>
<protein>
    <recommendedName>
        <fullName evidence="4">beta-glucosidase</fullName>
        <ecNumber evidence="4">3.2.1.21</ecNumber>
    </recommendedName>
</protein>
<dbReference type="InterPro" id="IPR050288">
    <property type="entry name" value="Cellulose_deg_GH3"/>
</dbReference>
<dbReference type="OrthoDB" id="47059at2759"/>
<feature type="domain" description="Glycoside hydrolase family 3 N-terminal" evidence="9">
    <location>
        <begin position="353"/>
        <end position="463"/>
    </location>
</feature>
<dbReference type="SUPFAM" id="SSF51445">
    <property type="entry name" value="(Trans)glycosidases"/>
    <property type="match status" value="1"/>
</dbReference>
<feature type="compositionally biased region" description="Polar residues" evidence="8">
    <location>
        <begin position="47"/>
        <end position="62"/>
    </location>
</feature>
<evidence type="ECO:0000256" key="4">
    <source>
        <dbReference type="ARBA" id="ARBA00012744"/>
    </source>
</evidence>
<dbReference type="EC" id="3.2.1.21" evidence="4"/>
<evidence type="ECO:0000313" key="11">
    <source>
        <dbReference type="Proteomes" id="UP000462212"/>
    </source>
</evidence>
<evidence type="ECO:0000256" key="5">
    <source>
        <dbReference type="ARBA" id="ARBA00022801"/>
    </source>
</evidence>
<sequence>MGRTPASGVRKRPKPSPHMALDVFSAESYMQQRQSHDWDFTNPFERANSSELQDDQPPSTASGDRESLDLLADDSIGIWNVPTGQQQQRQQQSFKSLSANTGSELDSLGLDPLITTFDNIDFSDVNDGHFEVEESPLDLPFLRPAAAQSSRSSSTTPQKHSQPRQQQPQLQLQTTHLPSTPSSSTPQSYQDSNCGFSQTTGTPGSAKYGNQYWTTQLEGLSRTLQKSPVPLDGTLHHSSQLLPRIGEALRSLNPADISSSATNLILILVCLTQLVTLLELCIPPVLAGPSAADSSDLSLRLGEFQVDRKAQQALQVHILSVPRTLILYFLNFLCSERSFTAGSDFWHTTTIPRLKIPSLCLSDGPNGVRGKRFFNGTPAACLPCATALGATFDSDLLNQLGVFLGQEAKLKGAHVRLGPTINTQRSPLGGRGFESFSEDPYLSGILAGECCKCVKKENIVPTLNILTERALREIYLMPFMLAIINSDSGAIMTAYNKINGTYVSENKLILDVLRKDWKWSGLIMSLVHIPPVRQSKQALTKSIRLVLDKKYATSFWDEIRHSWACEKGTYDILVGNYSSGRFTSKSFMIKKTTWWTGL</sequence>
<feature type="domain" description="Glycoside hydrolase family 3 N-terminal" evidence="9">
    <location>
        <begin position="467"/>
        <end position="525"/>
    </location>
</feature>
<feature type="compositionally biased region" description="Polar residues" evidence="8">
    <location>
        <begin position="193"/>
        <end position="203"/>
    </location>
</feature>
<evidence type="ECO:0000313" key="10">
    <source>
        <dbReference type="EMBL" id="TVY43219.1"/>
    </source>
</evidence>
<feature type="compositionally biased region" description="Low complexity" evidence="8">
    <location>
        <begin position="145"/>
        <end position="192"/>
    </location>
</feature>
<comment type="similarity">
    <text evidence="3">Belongs to the glycosyl hydrolase 3 family.</text>
</comment>
<gene>
    <name evidence="10" type="primary">bglI_0</name>
    <name evidence="10" type="ORF">LSUB1_G001920</name>
</gene>
<feature type="region of interest" description="Disordered" evidence="8">
    <location>
        <begin position="145"/>
        <end position="208"/>
    </location>
</feature>
<dbReference type="AlphaFoldDB" id="A0A8H8UD77"/>
<evidence type="ECO:0000256" key="8">
    <source>
        <dbReference type="SAM" id="MobiDB-lite"/>
    </source>
</evidence>
<dbReference type="Pfam" id="PF00933">
    <property type="entry name" value="Glyco_hydro_3"/>
    <property type="match status" value="2"/>
</dbReference>
<proteinExistence type="inferred from homology"/>
<name>A0A8H8UD77_9HELO</name>
<dbReference type="PRINTS" id="PR00133">
    <property type="entry name" value="GLHYDRLASE3"/>
</dbReference>
<evidence type="ECO:0000256" key="3">
    <source>
        <dbReference type="ARBA" id="ARBA00005336"/>
    </source>
</evidence>